<dbReference type="EMBL" id="AAMT01000018">
    <property type="protein sequence ID" value="EAQ11163.1"/>
    <property type="molecule type" value="Genomic_DNA"/>
</dbReference>
<sequence>MNAQEHKIEFHYEPPVREIDNLEVKIANAARDARDGLNGIRELGYGAISGNELSIKTLNDTVEHRRILTDQFRHTIHLILANLARSHPEAEGDSAADAAWRDLNRASYLSQRVSDLIEGEQMIRKKRQPRS</sequence>
<evidence type="ECO:0000313" key="2">
    <source>
        <dbReference type="Proteomes" id="UP000002931"/>
    </source>
</evidence>
<dbReference type="HOGENOM" id="CLU_1925041_0_0_5"/>
<reference evidence="1 2" key="1">
    <citation type="journal article" date="2010" name="J. Bacteriol.">
        <title>Genome sequences of Pelagibaca bermudensis HTCC2601T and Maritimibacter alkaliphilus HTCC2654T, the type strains of two marine Roseobacter genera.</title>
        <authorList>
            <person name="Thrash J.C."/>
            <person name="Cho J.C."/>
            <person name="Ferriera S."/>
            <person name="Johnson J."/>
            <person name="Vergin K.L."/>
            <person name="Giovannoni S.J."/>
        </authorList>
    </citation>
    <scope>NUCLEOTIDE SEQUENCE [LARGE SCALE GENOMIC DNA]</scope>
    <source>
        <strain evidence="1 2">HTCC2654</strain>
    </source>
</reference>
<protein>
    <submittedName>
        <fullName evidence="1">Uncharacterized protein</fullName>
    </submittedName>
</protein>
<dbReference type="RefSeq" id="WP_008335377.1">
    <property type="nucleotide sequence ID" value="NZ_CH902578.1"/>
</dbReference>
<dbReference type="AlphaFoldDB" id="A3VKJ2"/>
<accession>A3VKJ2</accession>
<name>A3VKJ2_9RHOB</name>
<keyword evidence="2" id="KW-1185">Reference proteome</keyword>
<proteinExistence type="predicted"/>
<dbReference type="Proteomes" id="UP000002931">
    <property type="component" value="Unassembled WGS sequence"/>
</dbReference>
<organism evidence="1 2">
    <name type="scientific">Maritimibacter alkaliphilus HTCC2654</name>
    <dbReference type="NCBI Taxonomy" id="314271"/>
    <lineage>
        <taxon>Bacteria</taxon>
        <taxon>Pseudomonadati</taxon>
        <taxon>Pseudomonadota</taxon>
        <taxon>Alphaproteobacteria</taxon>
        <taxon>Rhodobacterales</taxon>
        <taxon>Roseobacteraceae</taxon>
        <taxon>Maritimibacter</taxon>
    </lineage>
</organism>
<gene>
    <name evidence="1" type="ORF">RB2654_21223</name>
</gene>
<evidence type="ECO:0000313" key="1">
    <source>
        <dbReference type="EMBL" id="EAQ11163.1"/>
    </source>
</evidence>
<comment type="caution">
    <text evidence="1">The sequence shown here is derived from an EMBL/GenBank/DDBJ whole genome shotgun (WGS) entry which is preliminary data.</text>
</comment>